<keyword evidence="4" id="KW-1185">Reference proteome</keyword>
<organism evidence="3 4">
    <name type="scientific">Flemingia macrophylla</name>
    <dbReference type="NCBI Taxonomy" id="520843"/>
    <lineage>
        <taxon>Eukaryota</taxon>
        <taxon>Viridiplantae</taxon>
        <taxon>Streptophyta</taxon>
        <taxon>Embryophyta</taxon>
        <taxon>Tracheophyta</taxon>
        <taxon>Spermatophyta</taxon>
        <taxon>Magnoliopsida</taxon>
        <taxon>eudicotyledons</taxon>
        <taxon>Gunneridae</taxon>
        <taxon>Pentapetalae</taxon>
        <taxon>rosids</taxon>
        <taxon>fabids</taxon>
        <taxon>Fabales</taxon>
        <taxon>Fabaceae</taxon>
        <taxon>Papilionoideae</taxon>
        <taxon>50 kb inversion clade</taxon>
        <taxon>NPAAA clade</taxon>
        <taxon>indigoferoid/millettioid clade</taxon>
        <taxon>Phaseoleae</taxon>
        <taxon>Flemingia</taxon>
    </lineage>
</organism>
<dbReference type="EMBL" id="JBGMDY010000004">
    <property type="protein sequence ID" value="KAL2337478.1"/>
    <property type="molecule type" value="Genomic_DNA"/>
</dbReference>
<comment type="caution">
    <text evidence="3">The sequence shown here is derived from an EMBL/GenBank/DDBJ whole genome shotgun (WGS) entry which is preliminary data.</text>
</comment>
<dbReference type="InterPro" id="IPR032675">
    <property type="entry name" value="LRR_dom_sf"/>
</dbReference>
<dbReference type="Gene3D" id="3.80.10.10">
    <property type="entry name" value="Ribonuclease Inhibitor"/>
    <property type="match status" value="1"/>
</dbReference>
<gene>
    <name evidence="3" type="ORF">Fmac_011924</name>
</gene>
<evidence type="ECO:0000313" key="4">
    <source>
        <dbReference type="Proteomes" id="UP001603857"/>
    </source>
</evidence>
<dbReference type="PANTHER" id="PTHR33463:SF105">
    <property type="entry name" value="AND NB-ARC DOMAIN DISEASE RESISTANCE PROTEIN, PUTATIVE-RELATED"/>
    <property type="match status" value="1"/>
</dbReference>
<evidence type="ECO:0000313" key="3">
    <source>
        <dbReference type="EMBL" id="KAL2337478.1"/>
    </source>
</evidence>
<dbReference type="Pfam" id="PF23247">
    <property type="entry name" value="LRR_RPS2"/>
    <property type="match status" value="1"/>
</dbReference>
<dbReference type="SUPFAM" id="SSF52058">
    <property type="entry name" value="L domain-like"/>
    <property type="match status" value="1"/>
</dbReference>
<dbReference type="InterPro" id="IPR050905">
    <property type="entry name" value="Plant_NBS-LRR"/>
</dbReference>
<reference evidence="3 4" key="1">
    <citation type="submission" date="2024-08" db="EMBL/GenBank/DDBJ databases">
        <title>Insights into the chromosomal genome structure of Flemingia macrophylla.</title>
        <authorList>
            <person name="Ding Y."/>
            <person name="Zhao Y."/>
            <person name="Bi W."/>
            <person name="Wu M."/>
            <person name="Zhao G."/>
            <person name="Gong Y."/>
            <person name="Li W."/>
            <person name="Zhang P."/>
        </authorList>
    </citation>
    <scope>NUCLEOTIDE SEQUENCE [LARGE SCALE GENOMIC DNA]</scope>
    <source>
        <strain evidence="3">DYQJB</strain>
        <tissue evidence="3">Leaf</tissue>
    </source>
</reference>
<name>A0ABD1MNU0_9FABA</name>
<sequence length="511" mass="58702">MHDMVRDVALWIASLTGHAILVRTKMDVRMLVEEENIKDKKVISLWDVNNGQFPDNQLNCPQLETLLLHSPMVHFEVPNACLERLEMLKILAFLTVDYTWEWYSMRPSFSLPQSIDSLQNIHTLCLRGYELGDISILESLQALEILDLRGSSFEELPSEIIKLKKLKLLDLYGCSIEKNNAYKVIGCLQLEELYLHLIEYEENFPHDVSFTKLQRYVILLEEDSSNWKSSVDKPSRALSVDGFNASAQSFISLPIKDLFLRAEYLDLNNLKGGYKNVIPCMDPQGQGMNQLIVLKLNTCLEMECLFDNTNVGLLHTQVVFANLVELVLYDMDSLRGVFHDYFSQCFPNNGEEIEEGNVSDQNHTNLTLSKLKRFEVTGCNKLEYIFPMYFAKGLVSLNDFKICGCSELKYVFGSEKKSRLSIYQQESLHQAHIDLKFLNLNTLWLHALPNLIDIWPEYCRPCLLNLNDLHCYGCPKLSNLSVRKAMIDSTLQQDHATMVYSSVLPKTLKIN</sequence>
<feature type="domain" description="Disease resistance protein At4g27190-like leucine-rich repeats" evidence="2">
    <location>
        <begin position="359"/>
        <end position="480"/>
    </location>
</feature>
<dbReference type="AlphaFoldDB" id="A0ABD1MNU0"/>
<evidence type="ECO:0000259" key="2">
    <source>
        <dbReference type="Pfam" id="PF23247"/>
    </source>
</evidence>
<evidence type="ECO:0000256" key="1">
    <source>
        <dbReference type="ARBA" id="ARBA00022821"/>
    </source>
</evidence>
<proteinExistence type="predicted"/>
<dbReference type="InterPro" id="IPR057135">
    <property type="entry name" value="At4g27190-like_LRR"/>
</dbReference>
<keyword evidence="1" id="KW-0611">Plant defense</keyword>
<dbReference type="PANTHER" id="PTHR33463">
    <property type="entry name" value="NB-ARC DOMAIN-CONTAINING PROTEIN-RELATED"/>
    <property type="match status" value="1"/>
</dbReference>
<accession>A0ABD1MNU0</accession>
<dbReference type="Proteomes" id="UP001603857">
    <property type="component" value="Unassembled WGS sequence"/>
</dbReference>
<protein>
    <recommendedName>
        <fullName evidence="2">Disease resistance protein At4g27190-like leucine-rich repeats domain-containing protein</fullName>
    </recommendedName>
</protein>